<dbReference type="EMBL" id="BMXN01000006">
    <property type="protein sequence ID" value="GGW23803.1"/>
    <property type="molecule type" value="Genomic_DNA"/>
</dbReference>
<organism evidence="1 2">
    <name type="scientific">Vreelandella hamiltonii</name>
    <dbReference type="NCBI Taxonomy" id="502829"/>
    <lineage>
        <taxon>Bacteria</taxon>
        <taxon>Pseudomonadati</taxon>
        <taxon>Pseudomonadota</taxon>
        <taxon>Gammaproteobacteria</taxon>
        <taxon>Oceanospirillales</taxon>
        <taxon>Halomonadaceae</taxon>
        <taxon>Vreelandella</taxon>
    </lineage>
</organism>
<evidence type="ECO:0000313" key="1">
    <source>
        <dbReference type="EMBL" id="GGW23803.1"/>
    </source>
</evidence>
<evidence type="ECO:0000313" key="2">
    <source>
        <dbReference type="Proteomes" id="UP000623776"/>
    </source>
</evidence>
<comment type="caution">
    <text evidence="1">The sequence shown here is derived from an EMBL/GenBank/DDBJ whole genome shotgun (WGS) entry which is preliminary data.</text>
</comment>
<gene>
    <name evidence="1" type="ORF">GCM10007157_14010</name>
</gene>
<dbReference type="AlphaFoldDB" id="A0A8H9I2Q8"/>
<proteinExistence type="predicted"/>
<reference evidence="2" key="1">
    <citation type="journal article" date="2019" name="Int. J. Syst. Evol. Microbiol.">
        <title>The Global Catalogue of Microorganisms (GCM) 10K type strain sequencing project: providing services to taxonomists for standard genome sequencing and annotation.</title>
        <authorList>
            <consortium name="The Broad Institute Genomics Platform"/>
            <consortium name="The Broad Institute Genome Sequencing Center for Infectious Disease"/>
            <person name="Wu L."/>
            <person name="Ma J."/>
        </authorList>
    </citation>
    <scope>NUCLEOTIDE SEQUENCE [LARGE SCALE GENOMIC DNA]</scope>
    <source>
        <strain evidence="2">KCTC 22154</strain>
    </source>
</reference>
<dbReference type="RefSeq" id="WP_144981103.1">
    <property type="nucleotide sequence ID" value="NZ_BMXN01000006.1"/>
</dbReference>
<dbReference type="Proteomes" id="UP000623776">
    <property type="component" value="Unassembled WGS sequence"/>
</dbReference>
<keyword evidence="2" id="KW-1185">Reference proteome</keyword>
<protein>
    <submittedName>
        <fullName evidence="1">Uncharacterized protein</fullName>
    </submittedName>
</protein>
<sequence length="86" mass="9404">MSTHTANPVLRLIDTDEIGNASVSQLLQDMGATSAEQVAVGITRSHQFEPFAALICLHGPHTQRYLDAINSVTRDIKLDQRFGANQ</sequence>
<name>A0A8H9I2Q8_9GAMM</name>
<accession>A0A8H9I2Q8</accession>